<dbReference type="EMBL" id="JADKCH010000007">
    <property type="protein sequence ID" value="MBK8572632.1"/>
    <property type="molecule type" value="Genomic_DNA"/>
</dbReference>
<organism evidence="1 2">
    <name type="scientific">Candidatus Geothrix odensensis</name>
    <dbReference type="NCBI Taxonomy" id="2954440"/>
    <lineage>
        <taxon>Bacteria</taxon>
        <taxon>Pseudomonadati</taxon>
        <taxon>Acidobacteriota</taxon>
        <taxon>Holophagae</taxon>
        <taxon>Holophagales</taxon>
        <taxon>Holophagaceae</taxon>
        <taxon>Geothrix</taxon>
    </lineage>
</organism>
<dbReference type="Proteomes" id="UP000709959">
    <property type="component" value="Unassembled WGS sequence"/>
</dbReference>
<name>A0A936K7Q0_9BACT</name>
<evidence type="ECO:0000313" key="2">
    <source>
        <dbReference type="Proteomes" id="UP000709959"/>
    </source>
</evidence>
<evidence type="ECO:0000313" key="1">
    <source>
        <dbReference type="EMBL" id="MBK8572632.1"/>
    </source>
</evidence>
<accession>A0A936K7Q0</accession>
<dbReference type="GO" id="GO:0006777">
    <property type="term" value="P:Mo-molybdopterin cofactor biosynthetic process"/>
    <property type="evidence" value="ECO:0007669"/>
    <property type="project" value="InterPro"/>
</dbReference>
<dbReference type="Gene3D" id="3.90.1170.40">
    <property type="entry name" value="Molybdopterin biosynthesis MoaE subunit"/>
    <property type="match status" value="1"/>
</dbReference>
<dbReference type="InterPro" id="IPR036563">
    <property type="entry name" value="MoaE_sf"/>
</dbReference>
<reference evidence="1 2" key="1">
    <citation type="submission" date="2020-10" db="EMBL/GenBank/DDBJ databases">
        <title>Connecting structure to function with the recovery of over 1000 high-quality activated sludge metagenome-assembled genomes encoding full-length rRNA genes using long-read sequencing.</title>
        <authorList>
            <person name="Singleton C.M."/>
            <person name="Petriglieri F."/>
            <person name="Kristensen J.M."/>
            <person name="Kirkegaard R.H."/>
            <person name="Michaelsen T.Y."/>
            <person name="Andersen M.H."/>
            <person name="Karst S.M."/>
            <person name="Dueholm M.S."/>
            <person name="Nielsen P.H."/>
            <person name="Albertsen M."/>
        </authorList>
    </citation>
    <scope>NUCLEOTIDE SEQUENCE [LARGE SCALE GENOMIC DNA]</scope>
    <source>
        <strain evidence="1">OdNE_18-Q3-R46-58_MAXAC.008</strain>
    </source>
</reference>
<dbReference type="AlphaFoldDB" id="A0A936K7Q0"/>
<protein>
    <submittedName>
        <fullName evidence="1">Uncharacterized protein</fullName>
    </submittedName>
</protein>
<gene>
    <name evidence="1" type="ORF">IPN91_08295</name>
</gene>
<comment type="caution">
    <text evidence="1">The sequence shown here is derived from an EMBL/GenBank/DDBJ whole genome shotgun (WGS) entry which is preliminary data.</text>
</comment>
<dbReference type="SUPFAM" id="SSF54690">
    <property type="entry name" value="Molybdopterin synthase subunit MoaE"/>
    <property type="match status" value="1"/>
</dbReference>
<sequence length="42" mass="4640">MTVATSSALRAESIQAAAWIMDGIKQGVPIWKRERYEDGSES</sequence>
<proteinExistence type="predicted"/>